<dbReference type="InterPro" id="IPR050351">
    <property type="entry name" value="BphY/WalK/GraS-like"/>
</dbReference>
<keyword evidence="11" id="KW-1185">Reference proteome</keyword>
<comment type="caution">
    <text evidence="10">The sequence shown here is derived from an EMBL/GenBank/DDBJ whole genome shotgun (WGS) entry which is preliminary data.</text>
</comment>
<dbReference type="InterPro" id="IPR003661">
    <property type="entry name" value="HisK_dim/P_dom"/>
</dbReference>
<dbReference type="EMBL" id="BAABHB010000001">
    <property type="protein sequence ID" value="GAA4398318.1"/>
    <property type="molecule type" value="Genomic_DNA"/>
</dbReference>
<dbReference type="Pfam" id="PF02518">
    <property type="entry name" value="HATPase_c"/>
    <property type="match status" value="1"/>
</dbReference>
<feature type="coiled-coil region" evidence="7">
    <location>
        <begin position="117"/>
        <end position="172"/>
    </location>
</feature>
<dbReference type="Gene3D" id="1.10.287.130">
    <property type="match status" value="1"/>
</dbReference>
<dbReference type="InterPro" id="IPR004358">
    <property type="entry name" value="Sig_transdc_His_kin-like_C"/>
</dbReference>
<keyword evidence="7" id="KW-0175">Coiled coil</keyword>
<evidence type="ECO:0000256" key="5">
    <source>
        <dbReference type="ARBA" id="ARBA00022777"/>
    </source>
</evidence>
<dbReference type="PROSITE" id="PS50109">
    <property type="entry name" value="HIS_KIN"/>
    <property type="match status" value="1"/>
</dbReference>
<evidence type="ECO:0000256" key="7">
    <source>
        <dbReference type="SAM" id="Coils"/>
    </source>
</evidence>
<dbReference type="PANTHER" id="PTHR42878">
    <property type="entry name" value="TWO-COMPONENT HISTIDINE KINASE"/>
    <property type="match status" value="1"/>
</dbReference>
<dbReference type="SUPFAM" id="SSF47384">
    <property type="entry name" value="Homodimeric domain of signal transducing histidine kinase"/>
    <property type="match status" value="1"/>
</dbReference>
<dbReference type="EC" id="2.7.13.3" evidence="2"/>
<dbReference type="InterPro" id="IPR035965">
    <property type="entry name" value="PAS-like_dom_sf"/>
</dbReference>
<evidence type="ECO:0000256" key="4">
    <source>
        <dbReference type="ARBA" id="ARBA00022679"/>
    </source>
</evidence>
<dbReference type="Gene3D" id="3.30.450.20">
    <property type="entry name" value="PAS domain"/>
    <property type="match status" value="1"/>
</dbReference>
<accession>A0ABP8JZD1</accession>
<dbReference type="Pfam" id="PF00512">
    <property type="entry name" value="HisKA"/>
    <property type="match status" value="1"/>
</dbReference>
<dbReference type="PANTHER" id="PTHR42878:SF15">
    <property type="entry name" value="BACTERIOPHYTOCHROME"/>
    <property type="match status" value="1"/>
</dbReference>
<protein>
    <recommendedName>
        <fullName evidence="2">histidine kinase</fullName>
        <ecNumber evidence="2">2.7.13.3</ecNumber>
    </recommendedName>
</protein>
<dbReference type="SUPFAM" id="SSF55874">
    <property type="entry name" value="ATPase domain of HSP90 chaperone/DNA topoisomerase II/histidine kinase"/>
    <property type="match status" value="1"/>
</dbReference>
<dbReference type="InterPro" id="IPR000014">
    <property type="entry name" value="PAS"/>
</dbReference>
<proteinExistence type="predicted"/>
<dbReference type="Proteomes" id="UP001500936">
    <property type="component" value="Unassembled WGS sequence"/>
</dbReference>
<sequence>MTESTDDDLLDVIPCGLFAFTDEGILVKINQTLARQLGSTVSELVGRNVETILTIASRIFYQTHFFPLIKLHGTAEEIFISLKTKTQADVPVLVNATRLLENGRFLNICACLPVYQRQKYEQEIIKARKTAEEALLKNEELSRTQQELEQYKEELDRRISQLEQRNQELTQFNKIISHDLLEPVRKITTFLDLLQLENRAALTQKGNEAIDRAILASRQIRQMITNLREFVSVDIASLKPTVVDLNEIVDSALHKARLHTGYDRLSLHIEPLPVIEGNPKQLELLFYNLIDNAIKFHRPDIDAITSIDLNCSIIQHNSYRAFKGKYKYIDFAKITFTDNGIGFDNSYRDYVFLIQKKLNPTTSGLGFGLSLCKKIVENHAGSIYADSTPGQGTRFTILLPVKQ</sequence>
<gene>
    <name evidence="10" type="ORF">GCM10023187_08840</name>
</gene>
<evidence type="ECO:0000256" key="1">
    <source>
        <dbReference type="ARBA" id="ARBA00000085"/>
    </source>
</evidence>
<comment type="catalytic activity">
    <reaction evidence="1">
        <text>ATP + protein L-histidine = ADP + protein N-phospho-L-histidine.</text>
        <dbReference type="EC" id="2.7.13.3"/>
    </reaction>
</comment>
<name>A0ABP8JZD1_9BACT</name>
<dbReference type="InterPro" id="IPR036097">
    <property type="entry name" value="HisK_dim/P_sf"/>
</dbReference>
<dbReference type="RefSeq" id="WP_345264330.1">
    <property type="nucleotide sequence ID" value="NZ_BAABHB010000001.1"/>
</dbReference>
<dbReference type="SUPFAM" id="SSF55785">
    <property type="entry name" value="PYP-like sensor domain (PAS domain)"/>
    <property type="match status" value="1"/>
</dbReference>
<dbReference type="Gene3D" id="3.30.565.10">
    <property type="entry name" value="Histidine kinase-like ATPase, C-terminal domain"/>
    <property type="match status" value="1"/>
</dbReference>
<dbReference type="PROSITE" id="PS50112">
    <property type="entry name" value="PAS"/>
    <property type="match status" value="1"/>
</dbReference>
<reference evidence="11" key="1">
    <citation type="journal article" date="2019" name="Int. J. Syst. Evol. Microbiol.">
        <title>The Global Catalogue of Microorganisms (GCM) 10K type strain sequencing project: providing services to taxonomists for standard genome sequencing and annotation.</title>
        <authorList>
            <consortium name="The Broad Institute Genomics Platform"/>
            <consortium name="The Broad Institute Genome Sequencing Center for Infectious Disease"/>
            <person name="Wu L."/>
            <person name="Ma J."/>
        </authorList>
    </citation>
    <scope>NUCLEOTIDE SEQUENCE [LARGE SCALE GENOMIC DNA]</scope>
    <source>
        <strain evidence="11">JCM 17925</strain>
    </source>
</reference>
<dbReference type="SMART" id="SM00388">
    <property type="entry name" value="HisKA"/>
    <property type="match status" value="1"/>
</dbReference>
<organism evidence="10 11">
    <name type="scientific">Nibrella viscosa</name>
    <dbReference type="NCBI Taxonomy" id="1084524"/>
    <lineage>
        <taxon>Bacteria</taxon>
        <taxon>Pseudomonadati</taxon>
        <taxon>Bacteroidota</taxon>
        <taxon>Cytophagia</taxon>
        <taxon>Cytophagales</taxon>
        <taxon>Spirosomataceae</taxon>
        <taxon>Nibrella</taxon>
    </lineage>
</organism>
<keyword evidence="6" id="KW-0472">Membrane</keyword>
<evidence type="ECO:0000313" key="11">
    <source>
        <dbReference type="Proteomes" id="UP001500936"/>
    </source>
</evidence>
<evidence type="ECO:0000256" key="2">
    <source>
        <dbReference type="ARBA" id="ARBA00012438"/>
    </source>
</evidence>
<keyword evidence="3" id="KW-0597">Phosphoprotein</keyword>
<dbReference type="SMART" id="SM00387">
    <property type="entry name" value="HATPase_c"/>
    <property type="match status" value="1"/>
</dbReference>
<feature type="domain" description="Histidine kinase" evidence="8">
    <location>
        <begin position="175"/>
        <end position="403"/>
    </location>
</feature>
<evidence type="ECO:0000313" key="10">
    <source>
        <dbReference type="EMBL" id="GAA4398318.1"/>
    </source>
</evidence>
<dbReference type="InterPro" id="IPR005467">
    <property type="entry name" value="His_kinase_dom"/>
</dbReference>
<evidence type="ECO:0000259" key="9">
    <source>
        <dbReference type="PROSITE" id="PS50112"/>
    </source>
</evidence>
<feature type="domain" description="PAS" evidence="9">
    <location>
        <begin position="2"/>
        <end position="48"/>
    </location>
</feature>
<evidence type="ECO:0000256" key="3">
    <source>
        <dbReference type="ARBA" id="ARBA00022553"/>
    </source>
</evidence>
<dbReference type="InterPro" id="IPR003594">
    <property type="entry name" value="HATPase_dom"/>
</dbReference>
<keyword evidence="5" id="KW-0418">Kinase</keyword>
<evidence type="ECO:0000259" key="8">
    <source>
        <dbReference type="PROSITE" id="PS50109"/>
    </source>
</evidence>
<dbReference type="InterPro" id="IPR036890">
    <property type="entry name" value="HATPase_C_sf"/>
</dbReference>
<keyword evidence="4" id="KW-0808">Transferase</keyword>
<evidence type="ECO:0000256" key="6">
    <source>
        <dbReference type="ARBA" id="ARBA00023136"/>
    </source>
</evidence>
<dbReference type="PRINTS" id="PR00344">
    <property type="entry name" value="BCTRLSENSOR"/>
</dbReference>